<dbReference type="Proteomes" id="UP000183316">
    <property type="component" value="Chromosome"/>
</dbReference>
<proteinExistence type="predicted"/>
<protein>
    <submittedName>
        <fullName evidence="1">Uncharacterized protein</fullName>
    </submittedName>
</protein>
<reference evidence="1 2" key="1">
    <citation type="submission" date="2016-03" db="EMBL/GenBank/DDBJ databases">
        <title>Genome Sequence and Comparative Pathogenic Determinants of Uropathogenic Escherichia coli O25b:H4, a Clinical Isolate from Saudi Arabia.</title>
        <authorList>
            <person name="Alyamani E.A.J."/>
            <person name="Khiyami M.A."/>
            <person name="Booq R.Y."/>
            <person name="Bahwerth F.S."/>
            <person name="Vaisvil B."/>
            <person name="Schmitt D.P."/>
            <person name="Kapatral V."/>
        </authorList>
    </citation>
    <scope>NUCLEOTIDE SEQUENCE [LARGE SCALE GENOMIC DNA]</scope>
    <source>
        <strain evidence="1 2">O25b:H4</strain>
    </source>
</reference>
<organism evidence="1 2">
    <name type="scientific">Escherichia coli O25b:H4</name>
    <dbReference type="NCBI Taxonomy" id="941280"/>
    <lineage>
        <taxon>Bacteria</taxon>
        <taxon>Pseudomonadati</taxon>
        <taxon>Pseudomonadota</taxon>
        <taxon>Gammaproteobacteria</taxon>
        <taxon>Enterobacterales</taxon>
        <taxon>Enterobacteriaceae</taxon>
        <taxon>Escherichia</taxon>
    </lineage>
</organism>
<evidence type="ECO:0000313" key="2">
    <source>
        <dbReference type="Proteomes" id="UP000183316"/>
    </source>
</evidence>
<dbReference type="EMBL" id="CP015085">
    <property type="protein sequence ID" value="ANK01472.1"/>
    <property type="molecule type" value="Genomic_DNA"/>
</dbReference>
<dbReference type="AlphaFoldDB" id="A0A192C6Q4"/>
<sequence>MISATFSWTTTTHSHVRTIPSQPDVIVLTHQAFTRLTRHPATLYDFNW</sequence>
<name>A0A192C6Q4_ECO25</name>
<accession>A0A192C6Q4</accession>
<gene>
    <name evidence="1" type="ORF">WLH_00211</name>
</gene>
<evidence type="ECO:0000313" key="1">
    <source>
        <dbReference type="EMBL" id="ANK01472.1"/>
    </source>
</evidence>